<feature type="domain" description="Isochorismatase-like" evidence="2">
    <location>
        <begin position="28"/>
        <end position="166"/>
    </location>
</feature>
<dbReference type="Pfam" id="PF00857">
    <property type="entry name" value="Isochorismatase"/>
    <property type="match status" value="1"/>
</dbReference>
<dbReference type="InterPro" id="IPR000868">
    <property type="entry name" value="Isochorismatase-like_dom"/>
</dbReference>
<organism evidence="3 4">
    <name type="scientific">Streptomyces coryli</name>
    <dbReference type="NCBI Taxonomy" id="1128680"/>
    <lineage>
        <taxon>Bacteria</taxon>
        <taxon>Bacillati</taxon>
        <taxon>Actinomycetota</taxon>
        <taxon>Actinomycetes</taxon>
        <taxon>Kitasatosporales</taxon>
        <taxon>Streptomycetaceae</taxon>
        <taxon>Streptomyces</taxon>
    </lineage>
</organism>
<gene>
    <name evidence="3" type="ORF">G5C51_16525</name>
</gene>
<sequence>MSAVSASKTLRELGGASEEAPRLADATVIMIDYQNTYRTGVMQLVDAEEAVQAGQRLLTAARAAGAKVIHIQHDGGEGSPYDLSTHLGAISDEVAPVDGEPVITKQAPNSFHGTTLEQTLKDIGAGNELIIAGLMAHMCVTFTSEGAALRGYRPTVVAETTATRNLPTADGGVVPAATLKQSALAQIGDAYGLVVNTVDELKA</sequence>
<dbReference type="Gene3D" id="3.40.50.850">
    <property type="entry name" value="Isochorismatase-like"/>
    <property type="match status" value="1"/>
</dbReference>
<dbReference type="AlphaFoldDB" id="A0A6G4U1B4"/>
<dbReference type="SUPFAM" id="SSF52499">
    <property type="entry name" value="Isochorismatase-like hydrolases"/>
    <property type="match status" value="1"/>
</dbReference>
<protein>
    <submittedName>
        <fullName evidence="3">Cysteine hydrolase</fullName>
    </submittedName>
</protein>
<dbReference type="PANTHER" id="PTHR43540">
    <property type="entry name" value="PEROXYUREIDOACRYLATE/UREIDOACRYLATE AMIDOHYDROLASE-RELATED"/>
    <property type="match status" value="1"/>
</dbReference>
<reference evidence="3 4" key="1">
    <citation type="submission" date="2020-02" db="EMBL/GenBank/DDBJ databases">
        <title>Whole-genome analyses of novel actinobacteria.</title>
        <authorList>
            <person name="Sahin N."/>
        </authorList>
    </citation>
    <scope>NUCLEOTIDE SEQUENCE [LARGE SCALE GENOMIC DNA]</scope>
    <source>
        <strain evidence="3 4">A7024</strain>
    </source>
</reference>
<proteinExistence type="predicted"/>
<keyword evidence="1 3" id="KW-0378">Hydrolase</keyword>
<evidence type="ECO:0000313" key="4">
    <source>
        <dbReference type="Proteomes" id="UP000481583"/>
    </source>
</evidence>
<evidence type="ECO:0000313" key="3">
    <source>
        <dbReference type="EMBL" id="NGN65496.1"/>
    </source>
</evidence>
<dbReference type="CDD" id="cd01014">
    <property type="entry name" value="nicotinamidase_related"/>
    <property type="match status" value="1"/>
</dbReference>
<dbReference type="Proteomes" id="UP000481583">
    <property type="component" value="Unassembled WGS sequence"/>
</dbReference>
<dbReference type="PANTHER" id="PTHR43540:SF15">
    <property type="entry name" value="BLR5631 PROTEIN"/>
    <property type="match status" value="1"/>
</dbReference>
<accession>A0A6G4U1B4</accession>
<keyword evidence="4" id="KW-1185">Reference proteome</keyword>
<name>A0A6G4U1B4_9ACTN</name>
<dbReference type="RefSeq" id="WP_165237977.1">
    <property type="nucleotide sequence ID" value="NZ_JAAKZV010000064.1"/>
</dbReference>
<evidence type="ECO:0000256" key="1">
    <source>
        <dbReference type="ARBA" id="ARBA00022801"/>
    </source>
</evidence>
<dbReference type="EMBL" id="JAAKZV010000064">
    <property type="protein sequence ID" value="NGN65496.1"/>
    <property type="molecule type" value="Genomic_DNA"/>
</dbReference>
<dbReference type="InterPro" id="IPR050272">
    <property type="entry name" value="Isochorismatase-like_hydrls"/>
</dbReference>
<comment type="caution">
    <text evidence="3">The sequence shown here is derived from an EMBL/GenBank/DDBJ whole genome shotgun (WGS) entry which is preliminary data.</text>
</comment>
<dbReference type="InterPro" id="IPR036380">
    <property type="entry name" value="Isochorismatase-like_sf"/>
</dbReference>
<evidence type="ECO:0000259" key="2">
    <source>
        <dbReference type="Pfam" id="PF00857"/>
    </source>
</evidence>
<dbReference type="GO" id="GO:0016787">
    <property type="term" value="F:hydrolase activity"/>
    <property type="evidence" value="ECO:0007669"/>
    <property type="project" value="UniProtKB-KW"/>
</dbReference>